<keyword evidence="3" id="KW-1185">Reference proteome</keyword>
<dbReference type="Proteomes" id="UP001215280">
    <property type="component" value="Unassembled WGS sequence"/>
</dbReference>
<dbReference type="PANTHER" id="PTHR22893">
    <property type="entry name" value="NADH OXIDOREDUCTASE-RELATED"/>
    <property type="match status" value="1"/>
</dbReference>
<dbReference type="InterPro" id="IPR013785">
    <property type="entry name" value="Aldolase_TIM"/>
</dbReference>
<sequence>MSLSTPHNLFAPAKVSDMHLRHRVVLAPMTRLRVDAATAVIFPVVREYYAQRASTPGTLLISEGTLIAKKAGSYTPPAPAHGAVDSNEAGGGLHAASPGIWSDAQIAAWREVTDAVHAKGCFIYCQLFAMGRAATTPALAAPGVAFDLVSASPIPLPGETIVPRALTVAEIKEYVALFVAAAKNAVNKAGFDGVEVHAANGYLLDAFLQDTANQRTDEYGGSPENRVRLLLEIVDATAKSIGASKVGVRISPWSPYQGSARSFLSPVHRLLHDPGMLMADPVPTFTHLARALAARPHLAYLSVVEPRVSGASDVDASAENAAQSNDFLRALWAPRTLISAGGYNRASALARAEVGELVAFGRHFLANPDLPVRLEKDIPLARGDRSRYYTSTLEPEGYTSYAFAS</sequence>
<organism evidence="2 3">
    <name type="scientific">Mycena maculata</name>
    <dbReference type="NCBI Taxonomy" id="230809"/>
    <lineage>
        <taxon>Eukaryota</taxon>
        <taxon>Fungi</taxon>
        <taxon>Dikarya</taxon>
        <taxon>Basidiomycota</taxon>
        <taxon>Agaricomycotina</taxon>
        <taxon>Agaricomycetes</taxon>
        <taxon>Agaricomycetidae</taxon>
        <taxon>Agaricales</taxon>
        <taxon>Marasmiineae</taxon>
        <taxon>Mycenaceae</taxon>
        <taxon>Mycena</taxon>
    </lineage>
</organism>
<gene>
    <name evidence="2" type="ORF">DFH07DRAFT_963278</name>
</gene>
<evidence type="ECO:0000313" key="3">
    <source>
        <dbReference type="Proteomes" id="UP001215280"/>
    </source>
</evidence>
<dbReference type="Gene3D" id="3.20.20.70">
    <property type="entry name" value="Aldolase class I"/>
    <property type="match status" value="1"/>
</dbReference>
<evidence type="ECO:0000259" key="1">
    <source>
        <dbReference type="Pfam" id="PF00724"/>
    </source>
</evidence>
<proteinExistence type="predicted"/>
<comment type="caution">
    <text evidence="2">The sequence shown here is derived from an EMBL/GenBank/DDBJ whole genome shotgun (WGS) entry which is preliminary data.</text>
</comment>
<protein>
    <submittedName>
        <fullName evidence="2">FMN-linked oxidoreductase</fullName>
    </submittedName>
</protein>
<dbReference type="AlphaFoldDB" id="A0AAD7IKY6"/>
<dbReference type="EMBL" id="JARJLG010000102">
    <property type="protein sequence ID" value="KAJ7745581.1"/>
    <property type="molecule type" value="Genomic_DNA"/>
</dbReference>
<dbReference type="SUPFAM" id="SSF51395">
    <property type="entry name" value="FMN-linked oxidoreductases"/>
    <property type="match status" value="1"/>
</dbReference>
<name>A0AAD7IKY6_9AGAR</name>
<dbReference type="Pfam" id="PF00724">
    <property type="entry name" value="Oxidored_FMN"/>
    <property type="match status" value="1"/>
</dbReference>
<dbReference type="GO" id="GO:0003959">
    <property type="term" value="F:NADPH dehydrogenase activity"/>
    <property type="evidence" value="ECO:0007669"/>
    <property type="project" value="TreeGrafter"/>
</dbReference>
<dbReference type="CDD" id="cd02933">
    <property type="entry name" value="OYE_like_FMN"/>
    <property type="match status" value="1"/>
</dbReference>
<dbReference type="GO" id="GO:0010181">
    <property type="term" value="F:FMN binding"/>
    <property type="evidence" value="ECO:0007669"/>
    <property type="project" value="InterPro"/>
</dbReference>
<dbReference type="InterPro" id="IPR045247">
    <property type="entry name" value="Oye-like"/>
</dbReference>
<feature type="domain" description="NADH:flavin oxidoreductase/NADH oxidase N-terminal" evidence="1">
    <location>
        <begin position="8"/>
        <end position="380"/>
    </location>
</feature>
<dbReference type="PANTHER" id="PTHR22893:SF91">
    <property type="entry name" value="NADPH DEHYDROGENASE 2-RELATED"/>
    <property type="match status" value="1"/>
</dbReference>
<evidence type="ECO:0000313" key="2">
    <source>
        <dbReference type="EMBL" id="KAJ7745581.1"/>
    </source>
</evidence>
<reference evidence="2" key="1">
    <citation type="submission" date="2023-03" db="EMBL/GenBank/DDBJ databases">
        <title>Massive genome expansion in bonnet fungi (Mycena s.s.) driven by repeated elements and novel gene families across ecological guilds.</title>
        <authorList>
            <consortium name="Lawrence Berkeley National Laboratory"/>
            <person name="Harder C.B."/>
            <person name="Miyauchi S."/>
            <person name="Viragh M."/>
            <person name="Kuo A."/>
            <person name="Thoen E."/>
            <person name="Andreopoulos B."/>
            <person name="Lu D."/>
            <person name="Skrede I."/>
            <person name="Drula E."/>
            <person name="Henrissat B."/>
            <person name="Morin E."/>
            <person name="Kohler A."/>
            <person name="Barry K."/>
            <person name="LaButti K."/>
            <person name="Morin E."/>
            <person name="Salamov A."/>
            <person name="Lipzen A."/>
            <person name="Mereny Z."/>
            <person name="Hegedus B."/>
            <person name="Baldrian P."/>
            <person name="Stursova M."/>
            <person name="Weitz H."/>
            <person name="Taylor A."/>
            <person name="Grigoriev I.V."/>
            <person name="Nagy L.G."/>
            <person name="Martin F."/>
            <person name="Kauserud H."/>
        </authorList>
    </citation>
    <scope>NUCLEOTIDE SEQUENCE</scope>
    <source>
        <strain evidence="2">CBHHK188m</strain>
    </source>
</reference>
<accession>A0AAD7IKY6</accession>
<dbReference type="InterPro" id="IPR001155">
    <property type="entry name" value="OxRdtase_FMN_N"/>
</dbReference>